<evidence type="ECO:0000256" key="2">
    <source>
        <dbReference type="ARBA" id="ARBA00023052"/>
    </source>
</evidence>
<dbReference type="CDD" id="cd07035">
    <property type="entry name" value="TPP_PYR_POX_like"/>
    <property type="match status" value="1"/>
</dbReference>
<feature type="region of interest" description="Disordered" evidence="4">
    <location>
        <begin position="647"/>
        <end position="682"/>
    </location>
</feature>
<dbReference type="PANTHER" id="PTHR18968:SF9">
    <property type="entry name" value="3D-(3,5_4)-TRIHYDROXYCYCLOHEXANE-1,2-DIONE HYDROLASE"/>
    <property type="match status" value="1"/>
</dbReference>
<evidence type="ECO:0000259" key="7">
    <source>
        <dbReference type="Pfam" id="PF02776"/>
    </source>
</evidence>
<dbReference type="InterPro" id="IPR045229">
    <property type="entry name" value="TPP_enz"/>
</dbReference>
<reference evidence="9" key="1">
    <citation type="journal article" date="2019" name="Int. J. Syst. Evol. Microbiol.">
        <title>The Global Catalogue of Microorganisms (GCM) 10K type strain sequencing project: providing services to taxonomists for standard genome sequencing and annotation.</title>
        <authorList>
            <consortium name="The Broad Institute Genomics Platform"/>
            <consortium name="The Broad Institute Genome Sequencing Center for Infectious Disease"/>
            <person name="Wu L."/>
            <person name="Ma J."/>
        </authorList>
    </citation>
    <scope>NUCLEOTIDE SEQUENCE [LARGE SCALE GENOMIC DNA]</scope>
    <source>
        <strain evidence="9">JCM 11483</strain>
    </source>
</reference>
<feature type="domain" description="Thiamine pyrophosphate enzyme N-terminal TPP-binding" evidence="7">
    <location>
        <begin position="65"/>
        <end position="133"/>
    </location>
</feature>
<feature type="compositionally biased region" description="Basic residues" evidence="4">
    <location>
        <begin position="654"/>
        <end position="663"/>
    </location>
</feature>
<evidence type="ECO:0000259" key="5">
    <source>
        <dbReference type="Pfam" id="PF00205"/>
    </source>
</evidence>
<proteinExistence type="inferred from homology"/>
<dbReference type="InterPro" id="IPR012001">
    <property type="entry name" value="Thiamin_PyroP_enz_TPP-bd_dom"/>
</dbReference>
<evidence type="ECO:0000256" key="1">
    <source>
        <dbReference type="ARBA" id="ARBA00007812"/>
    </source>
</evidence>
<keyword evidence="2 3" id="KW-0786">Thiamine pyrophosphate</keyword>
<sequence>MTTREMSVAQATVEFLANQRTVDIVDGERVEVRTIPGTHGIFGHGNVAGVGQALKQAQALAPGLMPYHQGRNEQGLVHQAVGYARHTRRRQTYAVTASIGPGSTNMVTGAALATTNRLPALLLPSDEFATRAPDPVLQQLELPHAYDVSCADVFRPISRFFDRVSRPEQLCSSLLHGMRVLTDPAETGAVTISLPQDVQAERIEVPEEFLAPRQWRIRRPEPEESDIADAVEVIRSARRPLIVAGGGVHYAFAEEKLRALAEATGTPVTYTQAGVGVMDWDHPLCLGAIGSTGSTASNAYAADADVVIGVGTRWEDFTTASMTAFQHAEVRFVTINITGLDAQKMGTSVPVIADAGKALTALTAALSSVGHHAGEQVAETVRAQKARWDGIVDEAFTTRNQPLPAQDEIIGAVNAAMDDRDTVVCAAGSLPGDLHKMWRVKDAHGYHVEYAYSCMGYEIAGGLGVKRAALAEAAGTAATGSTTAGPASDAGADDDGRDVVVMVGDGSYLMMHTELVTAVAEGIKLIVVLIQNHGYASIGALSESLGSQRFGTKYRYLDEETRSFDEGSALPVDLATNAESLGVDVIRVDRGADVIDRLQDAVAEAKAREEGSGPVLVHVESTPFIDAPDSESWWDVPVTGVSALDSTQQAHRTYSQHKSRQRRLLGAAPAAGDGTTDHERIH</sequence>
<comment type="similarity">
    <text evidence="1 3">Belongs to the TPP enzyme family.</text>
</comment>
<dbReference type="Gene3D" id="3.40.50.970">
    <property type="match status" value="2"/>
</dbReference>
<keyword evidence="9" id="KW-1185">Reference proteome</keyword>
<dbReference type="RefSeq" id="WP_344721578.1">
    <property type="nucleotide sequence ID" value="NZ_BAAAYG010000010.1"/>
</dbReference>
<dbReference type="InterPro" id="IPR029035">
    <property type="entry name" value="DHS-like_NAD/FAD-binding_dom"/>
</dbReference>
<evidence type="ECO:0000313" key="9">
    <source>
        <dbReference type="Proteomes" id="UP001501736"/>
    </source>
</evidence>
<dbReference type="InterPro" id="IPR029061">
    <property type="entry name" value="THDP-binding"/>
</dbReference>
<dbReference type="SUPFAM" id="SSF52518">
    <property type="entry name" value="Thiamin diphosphate-binding fold (THDP-binding)"/>
    <property type="match status" value="2"/>
</dbReference>
<evidence type="ECO:0000313" key="8">
    <source>
        <dbReference type="EMBL" id="GAA3287240.1"/>
    </source>
</evidence>
<evidence type="ECO:0000256" key="4">
    <source>
        <dbReference type="SAM" id="MobiDB-lite"/>
    </source>
</evidence>
<organism evidence="8 9">
    <name type="scientific">Nesterenkonia halobia</name>
    <dbReference type="NCBI Taxonomy" id="37922"/>
    <lineage>
        <taxon>Bacteria</taxon>
        <taxon>Bacillati</taxon>
        <taxon>Actinomycetota</taxon>
        <taxon>Actinomycetes</taxon>
        <taxon>Micrococcales</taxon>
        <taxon>Micrococcaceae</taxon>
        <taxon>Nesterenkonia</taxon>
    </lineage>
</organism>
<feature type="domain" description="Thiamine pyrophosphate enzyme central" evidence="5">
    <location>
        <begin position="227"/>
        <end position="362"/>
    </location>
</feature>
<gene>
    <name evidence="8" type="primary">iolD</name>
    <name evidence="8" type="ORF">GCM10020260_23430</name>
</gene>
<dbReference type="Pfam" id="PF02775">
    <property type="entry name" value="TPP_enzyme_C"/>
    <property type="match status" value="1"/>
</dbReference>
<dbReference type="EMBL" id="BAAAYG010000010">
    <property type="protein sequence ID" value="GAA3287240.1"/>
    <property type="molecule type" value="Genomic_DNA"/>
</dbReference>
<dbReference type="InterPro" id="IPR012000">
    <property type="entry name" value="Thiamin_PyroP_enz_cen_dom"/>
</dbReference>
<accession>A0ABP6RJC6</accession>
<evidence type="ECO:0000256" key="3">
    <source>
        <dbReference type="RuleBase" id="RU362132"/>
    </source>
</evidence>
<dbReference type="Gene3D" id="3.40.50.1220">
    <property type="entry name" value="TPP-binding domain"/>
    <property type="match status" value="1"/>
</dbReference>
<name>A0ABP6RJC6_9MICC</name>
<dbReference type="InterPro" id="IPR011766">
    <property type="entry name" value="TPP_enzyme_TPP-bd"/>
</dbReference>
<dbReference type="PANTHER" id="PTHR18968">
    <property type="entry name" value="THIAMINE PYROPHOSPHATE ENZYMES"/>
    <property type="match status" value="1"/>
</dbReference>
<feature type="domain" description="Thiamine pyrophosphate enzyme TPP-binding" evidence="6">
    <location>
        <begin position="427"/>
        <end position="619"/>
    </location>
</feature>
<protein>
    <submittedName>
        <fullName evidence="8">3D-(3,5/4)-trihydroxycyclohexane-1,2-dione acylhydrolase (Decyclizing)</fullName>
    </submittedName>
</protein>
<dbReference type="Pfam" id="PF00205">
    <property type="entry name" value="TPP_enzyme_M"/>
    <property type="match status" value="1"/>
</dbReference>
<dbReference type="Pfam" id="PF02776">
    <property type="entry name" value="TPP_enzyme_N"/>
    <property type="match status" value="1"/>
</dbReference>
<comment type="caution">
    <text evidence="8">The sequence shown here is derived from an EMBL/GenBank/DDBJ whole genome shotgun (WGS) entry which is preliminary data.</text>
</comment>
<evidence type="ECO:0000259" key="6">
    <source>
        <dbReference type="Pfam" id="PF02775"/>
    </source>
</evidence>
<dbReference type="SUPFAM" id="SSF52467">
    <property type="entry name" value="DHS-like NAD/FAD-binding domain"/>
    <property type="match status" value="1"/>
</dbReference>
<dbReference type="Proteomes" id="UP001501736">
    <property type="component" value="Unassembled WGS sequence"/>
</dbReference>